<comment type="cofactor">
    <cofactor evidence="2">
        <name>a divalent metal cation</name>
        <dbReference type="ChEBI" id="CHEBI:60240"/>
    </cofactor>
</comment>
<dbReference type="PANTHER" id="PTHR11124">
    <property type="entry name" value="VACUOLAR SORTING PROTEIN VPS29"/>
    <property type="match status" value="1"/>
</dbReference>
<reference evidence="5" key="1">
    <citation type="submission" date="2016-10" db="EMBL/GenBank/DDBJ databases">
        <authorList>
            <person name="Varghese N."/>
            <person name="Submissions S."/>
        </authorList>
    </citation>
    <scope>NUCLEOTIDE SEQUENCE [LARGE SCALE GENOMIC DNA]</scope>
    <source>
        <strain evidence="5">DSM 5918</strain>
    </source>
</reference>
<evidence type="ECO:0000256" key="1">
    <source>
        <dbReference type="ARBA" id="ARBA00008950"/>
    </source>
</evidence>
<keyword evidence="2" id="KW-0479">Metal-binding</keyword>
<dbReference type="InterPro" id="IPR024654">
    <property type="entry name" value="Calcineurin-like_PHP_lpxH"/>
</dbReference>
<dbReference type="InterPro" id="IPR000979">
    <property type="entry name" value="Phosphodiesterase_MJ0936/Vps29"/>
</dbReference>
<organism evidence="4 5">
    <name type="scientific">Desulfomicrobium apsheronum</name>
    <dbReference type="NCBI Taxonomy" id="52560"/>
    <lineage>
        <taxon>Bacteria</taxon>
        <taxon>Pseudomonadati</taxon>
        <taxon>Thermodesulfobacteriota</taxon>
        <taxon>Desulfovibrionia</taxon>
        <taxon>Desulfovibrionales</taxon>
        <taxon>Desulfomicrobiaceae</taxon>
        <taxon>Desulfomicrobium</taxon>
    </lineage>
</organism>
<dbReference type="EMBL" id="FORX01000001">
    <property type="protein sequence ID" value="SFJ02818.1"/>
    <property type="molecule type" value="Genomic_DNA"/>
</dbReference>
<dbReference type="GO" id="GO:0046872">
    <property type="term" value="F:metal ion binding"/>
    <property type="evidence" value="ECO:0007669"/>
    <property type="project" value="UniProtKB-KW"/>
</dbReference>
<gene>
    <name evidence="4" type="ORF">SAMN04488082_101139</name>
</gene>
<proteinExistence type="inferred from homology"/>
<dbReference type="NCBIfam" id="TIGR00040">
    <property type="entry name" value="yfcE"/>
    <property type="match status" value="1"/>
</dbReference>
<dbReference type="SUPFAM" id="SSF56300">
    <property type="entry name" value="Metallo-dependent phosphatases"/>
    <property type="match status" value="1"/>
</dbReference>
<comment type="similarity">
    <text evidence="1 2">Belongs to the metallophosphoesterase superfamily. YfcE family.</text>
</comment>
<dbReference type="AlphaFoldDB" id="A0A1I3N0N8"/>
<dbReference type="Gene3D" id="3.60.21.10">
    <property type="match status" value="1"/>
</dbReference>
<sequence>MIVAVMSDTHLDQPDNLLAAIFERHCRDADVLLHCGDCVSEETWSFLNSHPRFYSVQGNCDQSLLNGTLPVLRELELEGVRLGMGHGWGPRSRVGDVVAARFQGVDIVCYGHTHIRDWRLSPEGVRLLNPGSLFWPRSGEGGMARLYLKSGQEPEVEWITI</sequence>
<evidence type="ECO:0000256" key="2">
    <source>
        <dbReference type="RuleBase" id="RU362039"/>
    </source>
</evidence>
<evidence type="ECO:0000259" key="3">
    <source>
        <dbReference type="Pfam" id="PF12850"/>
    </source>
</evidence>
<name>A0A1I3N0N8_9BACT</name>
<dbReference type="Pfam" id="PF12850">
    <property type="entry name" value="Metallophos_2"/>
    <property type="match status" value="1"/>
</dbReference>
<dbReference type="RefSeq" id="WP_177192942.1">
    <property type="nucleotide sequence ID" value="NZ_FORX01000001.1"/>
</dbReference>
<dbReference type="Proteomes" id="UP000198635">
    <property type="component" value="Unassembled WGS sequence"/>
</dbReference>
<accession>A0A1I3N0N8</accession>
<dbReference type="GO" id="GO:0016787">
    <property type="term" value="F:hydrolase activity"/>
    <property type="evidence" value="ECO:0007669"/>
    <property type="project" value="UniProtKB-UniRule"/>
</dbReference>
<protein>
    <recommendedName>
        <fullName evidence="2">Phosphoesterase</fullName>
        <ecNumber evidence="2">3.1.4.-</ecNumber>
    </recommendedName>
</protein>
<feature type="domain" description="Calcineurin-like phosphoesterase" evidence="3">
    <location>
        <begin position="1"/>
        <end position="149"/>
    </location>
</feature>
<evidence type="ECO:0000313" key="4">
    <source>
        <dbReference type="EMBL" id="SFJ02818.1"/>
    </source>
</evidence>
<dbReference type="STRING" id="52560.SAMN04488082_101139"/>
<dbReference type="EC" id="3.1.4.-" evidence="2"/>
<keyword evidence="5" id="KW-1185">Reference proteome</keyword>
<evidence type="ECO:0000313" key="5">
    <source>
        <dbReference type="Proteomes" id="UP000198635"/>
    </source>
</evidence>
<dbReference type="InterPro" id="IPR029052">
    <property type="entry name" value="Metallo-depent_PP-like"/>
</dbReference>